<reference evidence="1 2" key="1">
    <citation type="journal article" date="2019" name="J. Hered.">
        <title>An Improved Genome Assembly for Drosophila navojoa, the Basal Species in the mojavensis Cluster.</title>
        <authorList>
            <person name="Vanderlinde T."/>
            <person name="Dupim E.G."/>
            <person name="Nazario-Yepiz N.O."/>
            <person name="Carvalho A.B."/>
        </authorList>
    </citation>
    <scope>NUCLEOTIDE SEQUENCE [LARGE SCALE GENOMIC DNA]</scope>
    <source>
        <strain evidence="1">Navoj_Jal97</strain>
        <tissue evidence="1">Whole organism</tissue>
    </source>
</reference>
<organism evidence="1 2">
    <name type="scientific">Drosophila navojoa</name>
    <name type="common">Fruit fly</name>
    <dbReference type="NCBI Taxonomy" id="7232"/>
    <lineage>
        <taxon>Eukaryota</taxon>
        <taxon>Metazoa</taxon>
        <taxon>Ecdysozoa</taxon>
        <taxon>Arthropoda</taxon>
        <taxon>Hexapoda</taxon>
        <taxon>Insecta</taxon>
        <taxon>Pterygota</taxon>
        <taxon>Neoptera</taxon>
        <taxon>Endopterygota</taxon>
        <taxon>Diptera</taxon>
        <taxon>Brachycera</taxon>
        <taxon>Muscomorpha</taxon>
        <taxon>Ephydroidea</taxon>
        <taxon>Drosophilidae</taxon>
        <taxon>Drosophila</taxon>
    </lineage>
</organism>
<accession>A0A484B4R7</accession>
<name>A0A484B4R7_DRONA</name>
<dbReference type="EMBL" id="LSRL02000139">
    <property type="protein sequence ID" value="TDG43688.1"/>
    <property type="molecule type" value="Genomic_DNA"/>
</dbReference>
<dbReference type="AlphaFoldDB" id="A0A484B4R7"/>
<keyword evidence="2" id="KW-1185">Reference proteome</keyword>
<dbReference type="Proteomes" id="UP000295192">
    <property type="component" value="Unassembled WGS sequence"/>
</dbReference>
<sequence length="81" mass="9479">MNIRLYLPSQSEAKLWTSLTPPHPFKMQQEQEQQQELEPQTLPLYGVGVKVKDVQTKTLIKRNAKRQLKCITKACTLEDRR</sequence>
<evidence type="ECO:0000313" key="2">
    <source>
        <dbReference type="Proteomes" id="UP000295192"/>
    </source>
</evidence>
<proteinExistence type="predicted"/>
<evidence type="ECO:0000313" key="1">
    <source>
        <dbReference type="EMBL" id="TDG43688.1"/>
    </source>
</evidence>
<gene>
    <name evidence="1" type="ORF">AWZ03_009887</name>
</gene>
<protein>
    <submittedName>
        <fullName evidence="1">Uncharacterized protein</fullName>
    </submittedName>
</protein>
<comment type="caution">
    <text evidence="1">The sequence shown here is derived from an EMBL/GenBank/DDBJ whole genome shotgun (WGS) entry which is preliminary data.</text>
</comment>